<evidence type="ECO:0000313" key="3">
    <source>
        <dbReference type="Proteomes" id="UP000762676"/>
    </source>
</evidence>
<comment type="caution">
    <text evidence="2">The sequence shown here is derived from an EMBL/GenBank/DDBJ whole genome shotgun (WGS) entry which is preliminary data.</text>
</comment>
<proteinExistence type="predicted"/>
<dbReference type="AlphaFoldDB" id="A0AAV4FI47"/>
<sequence>MSAGRIKKTASFKDQPELQDQLEPFENILPDEAEVDEETRKRRDVLRSELAAMATREENAKARWREKMKAEKKKAVTALHRERVEKGISILPGSVESKTAIRKVVKGSPLVNRMMNTVPSLEN</sequence>
<gene>
    <name evidence="2" type="ORF">ElyMa_000368000</name>
</gene>
<feature type="region of interest" description="Disordered" evidence="1">
    <location>
        <begin position="1"/>
        <end position="20"/>
    </location>
</feature>
<protein>
    <submittedName>
        <fullName evidence="2">Uncharacterized protein</fullName>
    </submittedName>
</protein>
<accession>A0AAV4FI47</accession>
<feature type="compositionally biased region" description="Basic residues" evidence="1">
    <location>
        <begin position="1"/>
        <end position="10"/>
    </location>
</feature>
<dbReference type="EMBL" id="BMAT01000729">
    <property type="protein sequence ID" value="GFR72020.1"/>
    <property type="molecule type" value="Genomic_DNA"/>
</dbReference>
<evidence type="ECO:0000313" key="2">
    <source>
        <dbReference type="EMBL" id="GFR72020.1"/>
    </source>
</evidence>
<name>A0AAV4FI47_9GAST</name>
<evidence type="ECO:0000256" key="1">
    <source>
        <dbReference type="SAM" id="MobiDB-lite"/>
    </source>
</evidence>
<organism evidence="2 3">
    <name type="scientific">Elysia marginata</name>
    <dbReference type="NCBI Taxonomy" id="1093978"/>
    <lineage>
        <taxon>Eukaryota</taxon>
        <taxon>Metazoa</taxon>
        <taxon>Spiralia</taxon>
        <taxon>Lophotrochozoa</taxon>
        <taxon>Mollusca</taxon>
        <taxon>Gastropoda</taxon>
        <taxon>Heterobranchia</taxon>
        <taxon>Euthyneura</taxon>
        <taxon>Panpulmonata</taxon>
        <taxon>Sacoglossa</taxon>
        <taxon>Placobranchoidea</taxon>
        <taxon>Plakobranchidae</taxon>
        <taxon>Elysia</taxon>
    </lineage>
</organism>
<dbReference type="Proteomes" id="UP000762676">
    <property type="component" value="Unassembled WGS sequence"/>
</dbReference>
<reference evidence="2 3" key="1">
    <citation type="journal article" date="2021" name="Elife">
        <title>Chloroplast acquisition without the gene transfer in kleptoplastic sea slugs, Plakobranchus ocellatus.</title>
        <authorList>
            <person name="Maeda T."/>
            <person name="Takahashi S."/>
            <person name="Yoshida T."/>
            <person name="Shimamura S."/>
            <person name="Takaki Y."/>
            <person name="Nagai Y."/>
            <person name="Toyoda A."/>
            <person name="Suzuki Y."/>
            <person name="Arimoto A."/>
            <person name="Ishii H."/>
            <person name="Satoh N."/>
            <person name="Nishiyama T."/>
            <person name="Hasebe M."/>
            <person name="Maruyama T."/>
            <person name="Minagawa J."/>
            <person name="Obokata J."/>
            <person name="Shigenobu S."/>
        </authorList>
    </citation>
    <scope>NUCLEOTIDE SEQUENCE [LARGE SCALE GENOMIC DNA]</scope>
</reference>
<keyword evidence="3" id="KW-1185">Reference proteome</keyword>